<keyword evidence="3" id="KW-1185">Reference proteome</keyword>
<evidence type="ECO:0000313" key="2">
    <source>
        <dbReference type="EMBL" id="MFC4988780.1"/>
    </source>
</evidence>
<sequence length="115" mass="12994">MRSTATPIDVERFRDRTRIGTDDAYRLLADSRVRTTLLVLRENEVVGIDRLVEAVFRVESTVRADVVRIELVHVTLPKLEEYGLLDRERDDGRLVVERGLSAEAFAAAVVTADRA</sequence>
<dbReference type="InterPro" id="IPR055768">
    <property type="entry name" value="DUF7344"/>
</dbReference>
<evidence type="ECO:0000313" key="3">
    <source>
        <dbReference type="Proteomes" id="UP001595925"/>
    </source>
</evidence>
<proteinExistence type="predicted"/>
<gene>
    <name evidence="2" type="ORF">ACFPFO_13605</name>
</gene>
<dbReference type="Pfam" id="PF24035">
    <property type="entry name" value="DUF7344"/>
    <property type="match status" value="1"/>
</dbReference>
<protein>
    <recommendedName>
        <fullName evidence="1">DUF7344 domain-containing protein</fullName>
    </recommendedName>
</protein>
<organism evidence="2 3">
    <name type="scientific">Saliphagus infecundisoli</name>
    <dbReference type="NCBI Taxonomy" id="1849069"/>
    <lineage>
        <taxon>Archaea</taxon>
        <taxon>Methanobacteriati</taxon>
        <taxon>Methanobacteriota</taxon>
        <taxon>Stenosarchaea group</taxon>
        <taxon>Halobacteria</taxon>
        <taxon>Halobacteriales</taxon>
        <taxon>Natrialbaceae</taxon>
        <taxon>Saliphagus</taxon>
    </lineage>
</organism>
<accession>A0ABD5QGH3</accession>
<dbReference type="AlphaFoldDB" id="A0ABD5QGH3"/>
<feature type="domain" description="DUF7344" evidence="1">
    <location>
        <begin position="25"/>
        <end position="93"/>
    </location>
</feature>
<reference evidence="2 3" key="1">
    <citation type="journal article" date="2019" name="Int. J. Syst. Evol. Microbiol.">
        <title>The Global Catalogue of Microorganisms (GCM) 10K type strain sequencing project: providing services to taxonomists for standard genome sequencing and annotation.</title>
        <authorList>
            <consortium name="The Broad Institute Genomics Platform"/>
            <consortium name="The Broad Institute Genome Sequencing Center for Infectious Disease"/>
            <person name="Wu L."/>
            <person name="Ma J."/>
        </authorList>
    </citation>
    <scope>NUCLEOTIDE SEQUENCE [LARGE SCALE GENOMIC DNA]</scope>
    <source>
        <strain evidence="2 3">CGMCC 1.15824</strain>
    </source>
</reference>
<name>A0ABD5QGH3_9EURY</name>
<comment type="caution">
    <text evidence="2">The sequence shown here is derived from an EMBL/GenBank/DDBJ whole genome shotgun (WGS) entry which is preliminary data.</text>
</comment>
<dbReference type="RefSeq" id="WP_224827491.1">
    <property type="nucleotide sequence ID" value="NZ_JAIVEF010000001.1"/>
</dbReference>
<dbReference type="EMBL" id="JBHSJG010000036">
    <property type="protein sequence ID" value="MFC4988780.1"/>
    <property type="molecule type" value="Genomic_DNA"/>
</dbReference>
<evidence type="ECO:0000259" key="1">
    <source>
        <dbReference type="Pfam" id="PF24035"/>
    </source>
</evidence>
<dbReference type="Proteomes" id="UP001595925">
    <property type="component" value="Unassembled WGS sequence"/>
</dbReference>